<sequence length="70" mass="7734">MNAPRRFPRPCRSSSPALCHQVIVPQLLEGLAEPSNGITSLFKYIIKSTFATVGCDNGCFLECLYFFSCS</sequence>
<protein>
    <submittedName>
        <fullName evidence="1">Uncharacterized protein</fullName>
    </submittedName>
</protein>
<accession>S4P0G3</accession>
<dbReference type="EMBL" id="GAIX01007709">
    <property type="protein sequence ID" value="JAA84851.1"/>
    <property type="molecule type" value="Transcribed_RNA"/>
</dbReference>
<proteinExistence type="predicted"/>
<organism evidence="1">
    <name type="scientific">Pararge aegeria</name>
    <name type="common">speckled wood butterfly</name>
    <dbReference type="NCBI Taxonomy" id="116150"/>
    <lineage>
        <taxon>Eukaryota</taxon>
        <taxon>Metazoa</taxon>
        <taxon>Ecdysozoa</taxon>
        <taxon>Arthropoda</taxon>
        <taxon>Hexapoda</taxon>
        <taxon>Insecta</taxon>
        <taxon>Pterygota</taxon>
        <taxon>Neoptera</taxon>
        <taxon>Endopterygota</taxon>
        <taxon>Lepidoptera</taxon>
        <taxon>Glossata</taxon>
        <taxon>Ditrysia</taxon>
        <taxon>Papilionoidea</taxon>
        <taxon>Nymphalidae</taxon>
        <taxon>Satyrinae</taxon>
        <taxon>Satyrini</taxon>
        <taxon>Parargina</taxon>
        <taxon>Pararge</taxon>
    </lineage>
</organism>
<name>S4P0G3_9NEOP</name>
<dbReference type="AlphaFoldDB" id="S4P0G3"/>
<reference evidence="1" key="2">
    <citation type="submission" date="2013-05" db="EMBL/GenBank/DDBJ databases">
        <authorList>
            <person name="Carter J.-M."/>
            <person name="Baker S.C."/>
            <person name="Pink R."/>
            <person name="Carter D.R.F."/>
            <person name="Collins A."/>
            <person name="Tomlin J."/>
            <person name="Gibbs M."/>
            <person name="Breuker C.J."/>
        </authorList>
    </citation>
    <scope>NUCLEOTIDE SEQUENCE</scope>
    <source>
        <tissue evidence="1">Ovary</tissue>
    </source>
</reference>
<evidence type="ECO:0000313" key="1">
    <source>
        <dbReference type="EMBL" id="JAA84851.1"/>
    </source>
</evidence>
<reference evidence="1" key="1">
    <citation type="journal article" date="2013" name="BMC Genomics">
        <title>Unscrambling butterfly oogenesis.</title>
        <authorList>
            <person name="Carter J.M."/>
            <person name="Baker S.C."/>
            <person name="Pink R."/>
            <person name="Carter D.R."/>
            <person name="Collins A."/>
            <person name="Tomlin J."/>
            <person name="Gibbs M."/>
            <person name="Breuker C.J."/>
        </authorList>
    </citation>
    <scope>NUCLEOTIDE SEQUENCE</scope>
    <source>
        <tissue evidence="1">Ovary</tissue>
    </source>
</reference>